<reference evidence="9 10" key="1">
    <citation type="journal article" date="2008" name="J. Bacteriol.">
        <title>Insights into plant cell wall degradation from the genome sequence of the soil bacterium Cellvibrio japonicus.</title>
        <authorList>
            <person name="Deboy R.T."/>
            <person name="Mongodin E.F."/>
            <person name="Fouts D.E."/>
            <person name="Tailford L.E."/>
            <person name="Khouri H."/>
            <person name="Emerson J.B."/>
            <person name="Mohamoud Y."/>
            <person name="Watkins K."/>
            <person name="Henrissat B."/>
            <person name="Gilbert H.J."/>
            <person name="Nelson K.E."/>
        </authorList>
    </citation>
    <scope>NUCLEOTIDE SEQUENCE [LARGE SCALE GENOMIC DNA]</scope>
    <source>
        <strain evidence="9 10">Ueda107</strain>
    </source>
</reference>
<evidence type="ECO:0000256" key="5">
    <source>
        <dbReference type="PROSITE-ProRule" id="PRU00284"/>
    </source>
</evidence>
<feature type="domain" description="Methyl-accepting transducer" evidence="8">
    <location>
        <begin position="293"/>
        <end position="508"/>
    </location>
</feature>
<proteinExistence type="inferred from homology"/>
<name>B3PBX2_CELJU</name>
<dbReference type="Pfam" id="PF12729">
    <property type="entry name" value="4HB_MCP_1"/>
    <property type="match status" value="1"/>
</dbReference>
<keyword evidence="7" id="KW-0812">Transmembrane</keyword>
<evidence type="ECO:0000256" key="7">
    <source>
        <dbReference type="SAM" id="Phobius"/>
    </source>
</evidence>
<keyword evidence="10" id="KW-1185">Reference proteome</keyword>
<accession>B3PBX2</accession>
<dbReference type="eggNOG" id="COG0840">
    <property type="taxonomic scope" value="Bacteria"/>
</dbReference>
<evidence type="ECO:0000256" key="6">
    <source>
        <dbReference type="SAM" id="MobiDB-lite"/>
    </source>
</evidence>
<evidence type="ECO:0000259" key="8">
    <source>
        <dbReference type="PROSITE" id="PS50111"/>
    </source>
</evidence>
<evidence type="ECO:0000256" key="3">
    <source>
        <dbReference type="ARBA" id="ARBA00023224"/>
    </source>
</evidence>
<dbReference type="GO" id="GO:0005886">
    <property type="term" value="C:plasma membrane"/>
    <property type="evidence" value="ECO:0007669"/>
    <property type="project" value="TreeGrafter"/>
</dbReference>
<dbReference type="Gene3D" id="1.10.287.950">
    <property type="entry name" value="Methyl-accepting chemotaxis protein"/>
    <property type="match status" value="1"/>
</dbReference>
<keyword evidence="7" id="KW-1133">Transmembrane helix</keyword>
<keyword evidence="7" id="KW-0472">Membrane</keyword>
<dbReference type="GO" id="GO:0006935">
    <property type="term" value="P:chemotaxis"/>
    <property type="evidence" value="ECO:0007669"/>
    <property type="project" value="UniProtKB-KW"/>
</dbReference>
<dbReference type="Pfam" id="PF00015">
    <property type="entry name" value="MCPsignal"/>
    <property type="match status" value="1"/>
</dbReference>
<dbReference type="InterPro" id="IPR051310">
    <property type="entry name" value="MCP_chemotaxis"/>
</dbReference>
<dbReference type="PROSITE" id="PS50111">
    <property type="entry name" value="CHEMOTAXIS_TRANSDUC_2"/>
    <property type="match status" value="1"/>
</dbReference>
<feature type="transmembrane region" description="Helical" evidence="7">
    <location>
        <begin position="30"/>
        <end position="53"/>
    </location>
</feature>
<dbReference type="SUPFAM" id="SSF58104">
    <property type="entry name" value="Methyl-accepting chemotaxis protein (MCP) signaling domain"/>
    <property type="match status" value="1"/>
</dbReference>
<dbReference type="PANTHER" id="PTHR43531">
    <property type="entry name" value="PROTEIN ICFG"/>
    <property type="match status" value="1"/>
</dbReference>
<evidence type="ECO:0000256" key="4">
    <source>
        <dbReference type="ARBA" id="ARBA00029447"/>
    </source>
</evidence>
<dbReference type="AlphaFoldDB" id="B3PBX2"/>
<feature type="region of interest" description="Disordered" evidence="6">
    <location>
        <begin position="343"/>
        <end position="363"/>
    </location>
</feature>
<keyword evidence="3 5" id="KW-0807">Transducer</keyword>
<dbReference type="KEGG" id="cja:CJA_1187"/>
<dbReference type="GO" id="GO:0004888">
    <property type="term" value="F:transmembrane signaling receptor activity"/>
    <property type="evidence" value="ECO:0007669"/>
    <property type="project" value="InterPro"/>
</dbReference>
<dbReference type="CDD" id="cd11386">
    <property type="entry name" value="MCP_signal"/>
    <property type="match status" value="1"/>
</dbReference>
<dbReference type="EMBL" id="CP000934">
    <property type="protein sequence ID" value="ACE85616.1"/>
    <property type="molecule type" value="Genomic_DNA"/>
</dbReference>
<dbReference type="GO" id="GO:0007165">
    <property type="term" value="P:signal transduction"/>
    <property type="evidence" value="ECO:0007669"/>
    <property type="project" value="UniProtKB-KW"/>
</dbReference>
<gene>
    <name evidence="9" type="ordered locus">CJA_1187</name>
</gene>
<protein>
    <submittedName>
        <fullName evidence="9">Methyl-accepting chemotaxis protein</fullName>
    </submittedName>
</protein>
<dbReference type="FunFam" id="1.10.287.950:FF:000001">
    <property type="entry name" value="Methyl-accepting chemotaxis sensory transducer"/>
    <property type="match status" value="1"/>
</dbReference>
<keyword evidence="2" id="KW-0145">Chemotaxis</keyword>
<dbReference type="HOGENOM" id="CLU_000445_107_16_6"/>
<evidence type="ECO:0000313" key="9">
    <source>
        <dbReference type="EMBL" id="ACE85616.1"/>
    </source>
</evidence>
<feature type="transmembrane region" description="Helical" evidence="7">
    <location>
        <begin position="211"/>
        <end position="231"/>
    </location>
</feature>
<dbReference type="STRING" id="498211.CJA_1187"/>
<dbReference type="InterPro" id="IPR004090">
    <property type="entry name" value="Chemotax_Me-accpt_rcpt"/>
</dbReference>
<dbReference type="InterPro" id="IPR004089">
    <property type="entry name" value="MCPsignal_dom"/>
</dbReference>
<dbReference type="SMART" id="SM00283">
    <property type="entry name" value="MA"/>
    <property type="match status" value="1"/>
</dbReference>
<dbReference type="PANTHER" id="PTHR43531:SF11">
    <property type="entry name" value="METHYL-ACCEPTING CHEMOTAXIS PROTEIN 3"/>
    <property type="match status" value="1"/>
</dbReference>
<organism evidence="9 10">
    <name type="scientific">Cellvibrio japonicus (strain Ueda107)</name>
    <name type="common">Pseudomonas fluorescens subsp. cellulosa</name>
    <dbReference type="NCBI Taxonomy" id="498211"/>
    <lineage>
        <taxon>Bacteria</taxon>
        <taxon>Pseudomonadati</taxon>
        <taxon>Pseudomonadota</taxon>
        <taxon>Gammaproteobacteria</taxon>
        <taxon>Cellvibrionales</taxon>
        <taxon>Cellvibrionaceae</taxon>
        <taxon>Cellvibrio</taxon>
    </lineage>
</organism>
<dbReference type="Proteomes" id="UP000001036">
    <property type="component" value="Chromosome"/>
</dbReference>
<dbReference type="InterPro" id="IPR024478">
    <property type="entry name" value="HlyB_4HB_MCP"/>
</dbReference>
<evidence type="ECO:0000256" key="1">
    <source>
        <dbReference type="ARBA" id="ARBA00004370"/>
    </source>
</evidence>
<sequence>MLFRDIQSATESSITNEDKFKMKWFMKLRLAQKLLTTFVTLALITAGVGFYGLQNIVHVGGLMRAMYTDNLVAVDNLSNSYGRFLVYTRAVTRMPTQEPDDIRATQERMVNHWANSEAAMEKFRQSPISAEEQALLDKLEANKKVYLQYVEQLGALLIGRKIAEANELSVNELRLTSYEIEQAYTELIDNNNKQAAAADQEGQATVAEMRVVMISVIVVSMLLAIGFGLLVTRIITRQLGGEPDYASDVVRRIAEGDLTVDIALRKGDSASLLAAMGNMVNRLTDVIGQVASSADALAAASEQVSASSSTLAQNATEQATSVEQTSASMEEISATVAQNAENASVTDGIASKSSRHTQEGGEAVRQTVDAMKSIADKIGIIDDIAYQTNLLALNAAIEAGRAGEHGRGFAVVAAEVRKLAERSQVAAQEIGTLATSSVQTAEQAGRLLGEMVPSIAKTADLVKEIAAASQEQRAGLDQINLAITELSRTTQTNASASEELTATAEEMSAQALQLKSVMGFFRTERSLAEQHYQARGNFRPRRNAPAPADTRTTRAKRDLDDDDLNDKFVNF</sequence>
<feature type="region of interest" description="Disordered" evidence="6">
    <location>
        <begin position="532"/>
        <end position="571"/>
    </location>
</feature>
<comment type="subcellular location">
    <subcellularLocation>
        <location evidence="1">Membrane</location>
    </subcellularLocation>
</comment>
<comment type="similarity">
    <text evidence="4">Belongs to the methyl-accepting chemotaxis (MCP) protein family.</text>
</comment>
<evidence type="ECO:0000313" key="10">
    <source>
        <dbReference type="Proteomes" id="UP000001036"/>
    </source>
</evidence>
<dbReference type="PRINTS" id="PR00260">
    <property type="entry name" value="CHEMTRNSDUCR"/>
</dbReference>
<evidence type="ECO:0000256" key="2">
    <source>
        <dbReference type="ARBA" id="ARBA00022500"/>
    </source>
</evidence>